<keyword evidence="1 2" id="KW-0103">Bromodomain</keyword>
<dbReference type="PANTHER" id="PTHR15398">
    <property type="entry name" value="BROMODOMAIN-CONTAINING PROTEIN 8"/>
    <property type="match status" value="1"/>
</dbReference>
<feature type="region of interest" description="Disordered" evidence="4">
    <location>
        <begin position="369"/>
        <end position="509"/>
    </location>
</feature>
<feature type="region of interest" description="Disordered" evidence="4">
    <location>
        <begin position="106"/>
        <end position="144"/>
    </location>
</feature>
<feature type="compositionally biased region" description="Polar residues" evidence="4">
    <location>
        <begin position="450"/>
        <end position="470"/>
    </location>
</feature>
<dbReference type="Pfam" id="PF00439">
    <property type="entry name" value="Bromodomain"/>
    <property type="match status" value="1"/>
</dbReference>
<dbReference type="CDD" id="cd00167">
    <property type="entry name" value="SANT"/>
    <property type="match status" value="1"/>
</dbReference>
<dbReference type="SUPFAM" id="SSF47370">
    <property type="entry name" value="Bromodomain"/>
    <property type="match status" value="1"/>
</dbReference>
<feature type="region of interest" description="Disordered" evidence="4">
    <location>
        <begin position="243"/>
        <end position="262"/>
    </location>
</feature>
<name>A0A2N9I9M2_FAGSY</name>
<keyword evidence="3" id="KW-0175">Coiled coil</keyword>
<evidence type="ECO:0000259" key="5">
    <source>
        <dbReference type="PROSITE" id="PS50014"/>
    </source>
</evidence>
<organism evidence="6">
    <name type="scientific">Fagus sylvatica</name>
    <name type="common">Beechnut</name>
    <dbReference type="NCBI Taxonomy" id="28930"/>
    <lineage>
        <taxon>Eukaryota</taxon>
        <taxon>Viridiplantae</taxon>
        <taxon>Streptophyta</taxon>
        <taxon>Embryophyta</taxon>
        <taxon>Tracheophyta</taxon>
        <taxon>Spermatophyta</taxon>
        <taxon>Magnoliopsida</taxon>
        <taxon>eudicotyledons</taxon>
        <taxon>Gunneridae</taxon>
        <taxon>Pentapetalae</taxon>
        <taxon>rosids</taxon>
        <taxon>fabids</taxon>
        <taxon>Fagales</taxon>
        <taxon>Fagaceae</taxon>
        <taxon>Fagus</taxon>
    </lineage>
</organism>
<feature type="compositionally biased region" description="Basic residues" evidence="4">
    <location>
        <begin position="393"/>
        <end position="406"/>
    </location>
</feature>
<dbReference type="PROSITE" id="PS50014">
    <property type="entry name" value="BROMODOMAIN_2"/>
    <property type="match status" value="1"/>
</dbReference>
<dbReference type="SMART" id="SM00297">
    <property type="entry name" value="BROMO"/>
    <property type="match status" value="1"/>
</dbReference>
<dbReference type="Gene3D" id="1.20.920.10">
    <property type="entry name" value="Bromodomain-like"/>
    <property type="match status" value="1"/>
</dbReference>
<evidence type="ECO:0000256" key="3">
    <source>
        <dbReference type="SAM" id="Coils"/>
    </source>
</evidence>
<dbReference type="InterPro" id="IPR036427">
    <property type="entry name" value="Bromodomain-like_sf"/>
</dbReference>
<feature type="compositionally biased region" description="Low complexity" evidence="4">
    <location>
        <begin position="247"/>
        <end position="261"/>
    </location>
</feature>
<feature type="domain" description="Bromo" evidence="5">
    <location>
        <begin position="282"/>
        <end position="352"/>
    </location>
</feature>
<dbReference type="InterPro" id="IPR001487">
    <property type="entry name" value="Bromodomain"/>
</dbReference>
<feature type="region of interest" description="Disordered" evidence="4">
    <location>
        <begin position="201"/>
        <end position="220"/>
    </location>
</feature>
<sequence>MVKMEVIEERWGTWEELLLGGAVLRHGTRDWDVVAAELRTRNLCPFIFTPELCKAKYEDLQQRYSGCTAWFDELRKKRMAELRQALELSEDSIGSLESKLESLKADKGDDCHAGHGSSRTESPAPFQKLEGVESSSKEISKDGLSAGSFTQETCTNWSAECQIPGVASAEEVEMKPETSQSSEREKVSGIEKLAETLYGGRGGSVRKRRGKRKRKDCSRDVKEGSVGESEFLADVITASRCKENSTSNSGEVGEVAGSSGADNKSLSKDGVDVLMGIYNSLLENKSATVFRRRLDSQKRGRYKKMIRRHMDFDTIRSRISSHTITSALELFRDLLLLSNNSLVFYSKNTREYKSALLLRDLITQKLRQHFKDSSSKATTANNAIETPMPIRPVKPRSVRPGNHKVPGKAANAGNAVTKTSSGGKRPSNADSPSSVDGNHKVPGKAANAGNAVTKTSSGGKRPSNADSPSSVECLAVTNKGFGRPRKGGRGSASQQPVAPMKGRKRVRTK</sequence>
<protein>
    <recommendedName>
        <fullName evidence="5">Bromo domain-containing protein</fullName>
    </recommendedName>
</protein>
<evidence type="ECO:0000256" key="4">
    <source>
        <dbReference type="SAM" id="MobiDB-lite"/>
    </source>
</evidence>
<dbReference type="EMBL" id="OIVN01005035">
    <property type="protein sequence ID" value="SPD20561.1"/>
    <property type="molecule type" value="Genomic_DNA"/>
</dbReference>
<evidence type="ECO:0000313" key="6">
    <source>
        <dbReference type="EMBL" id="SPD20561.1"/>
    </source>
</evidence>
<dbReference type="PANTHER" id="PTHR15398:SF4">
    <property type="entry name" value="BROMODOMAIN-CONTAINING PROTEIN 8 ISOFORM X1"/>
    <property type="match status" value="1"/>
</dbReference>
<dbReference type="InterPro" id="IPR001005">
    <property type="entry name" value="SANT/Myb"/>
</dbReference>
<evidence type="ECO:0000256" key="2">
    <source>
        <dbReference type="PROSITE-ProRule" id="PRU00035"/>
    </source>
</evidence>
<reference evidence="6" key="1">
    <citation type="submission" date="2018-02" db="EMBL/GenBank/DDBJ databases">
        <authorList>
            <person name="Cohen D.B."/>
            <person name="Kent A.D."/>
        </authorList>
    </citation>
    <scope>NUCLEOTIDE SEQUENCE</scope>
</reference>
<dbReference type="GO" id="GO:0035267">
    <property type="term" value="C:NuA4 histone acetyltransferase complex"/>
    <property type="evidence" value="ECO:0007669"/>
    <property type="project" value="TreeGrafter"/>
</dbReference>
<proteinExistence type="predicted"/>
<dbReference type="AlphaFoldDB" id="A0A2N9I9M2"/>
<feature type="compositionally biased region" description="Polar residues" evidence="4">
    <location>
        <begin position="414"/>
        <end position="436"/>
    </location>
</feature>
<feature type="compositionally biased region" description="Basic residues" evidence="4">
    <location>
        <begin position="204"/>
        <end position="216"/>
    </location>
</feature>
<feature type="coiled-coil region" evidence="3">
    <location>
        <begin position="79"/>
        <end position="106"/>
    </location>
</feature>
<evidence type="ECO:0000256" key="1">
    <source>
        <dbReference type="ARBA" id="ARBA00023117"/>
    </source>
</evidence>
<gene>
    <name evidence="6" type="ORF">FSB_LOCUS48443</name>
</gene>
<feature type="compositionally biased region" description="Polar residues" evidence="4">
    <location>
        <begin position="375"/>
        <end position="384"/>
    </location>
</feature>
<accession>A0A2N9I9M2</accession>